<protein>
    <recommendedName>
        <fullName evidence="5">Bola-like protein</fullName>
    </recommendedName>
</protein>
<reference evidence="3" key="1">
    <citation type="submission" date="2023-07" db="EMBL/GenBank/DDBJ databases">
        <title>Chromosome-level genome assembly of Artemia franciscana.</title>
        <authorList>
            <person name="Jo E."/>
        </authorList>
    </citation>
    <scope>NUCLEOTIDE SEQUENCE</scope>
    <source>
        <tissue evidence="3">Whole body</tissue>
    </source>
</reference>
<dbReference type="EMBL" id="JAVRJZ010000015">
    <property type="protein sequence ID" value="KAK2712899.1"/>
    <property type="molecule type" value="Genomic_DNA"/>
</dbReference>
<proteinExistence type="inferred from homology"/>
<dbReference type="InterPro" id="IPR002634">
    <property type="entry name" value="BolA"/>
</dbReference>
<gene>
    <name evidence="3" type="ORF">QYM36_011563</name>
</gene>
<accession>A0AA88HSL0</accession>
<dbReference type="Gene3D" id="3.30.300.90">
    <property type="entry name" value="BolA-like"/>
    <property type="match status" value="1"/>
</dbReference>
<comment type="caution">
    <text evidence="3">The sequence shown here is derived from an EMBL/GenBank/DDBJ whole genome shotgun (WGS) entry which is preliminary data.</text>
</comment>
<name>A0AA88HSL0_ARTSF</name>
<dbReference type="Proteomes" id="UP001187531">
    <property type="component" value="Unassembled WGS sequence"/>
</dbReference>
<comment type="similarity">
    <text evidence="1 2">Belongs to the BolA/IbaG family.</text>
</comment>
<dbReference type="GO" id="GO:0005759">
    <property type="term" value="C:mitochondrial matrix"/>
    <property type="evidence" value="ECO:0007669"/>
    <property type="project" value="TreeGrafter"/>
</dbReference>
<dbReference type="AlphaFoldDB" id="A0AA88HSL0"/>
<dbReference type="PANTHER" id="PTHR46188:SF1">
    <property type="entry name" value="BOLA-LIKE PROTEIN 3"/>
    <property type="match status" value="1"/>
</dbReference>
<evidence type="ECO:0000256" key="1">
    <source>
        <dbReference type="ARBA" id="ARBA00005578"/>
    </source>
</evidence>
<dbReference type="InterPro" id="IPR052275">
    <property type="entry name" value="Mt_Fe-S_assembly_factor"/>
</dbReference>
<organism evidence="3 4">
    <name type="scientific">Artemia franciscana</name>
    <name type="common">Brine shrimp</name>
    <name type="synonym">Artemia sanfranciscana</name>
    <dbReference type="NCBI Taxonomy" id="6661"/>
    <lineage>
        <taxon>Eukaryota</taxon>
        <taxon>Metazoa</taxon>
        <taxon>Ecdysozoa</taxon>
        <taxon>Arthropoda</taxon>
        <taxon>Crustacea</taxon>
        <taxon>Branchiopoda</taxon>
        <taxon>Anostraca</taxon>
        <taxon>Artemiidae</taxon>
        <taxon>Artemia</taxon>
    </lineage>
</organism>
<evidence type="ECO:0000256" key="2">
    <source>
        <dbReference type="RuleBase" id="RU003860"/>
    </source>
</evidence>
<dbReference type="InterPro" id="IPR036065">
    <property type="entry name" value="BolA-like_sf"/>
</dbReference>
<evidence type="ECO:0000313" key="3">
    <source>
        <dbReference type="EMBL" id="KAK2712899.1"/>
    </source>
</evidence>
<keyword evidence="4" id="KW-1185">Reference proteome</keyword>
<dbReference type="Pfam" id="PF01722">
    <property type="entry name" value="BolA"/>
    <property type="match status" value="1"/>
</dbReference>
<sequence>MKVRDCENKIQSDVDISMRIRINALPKYIRNCSSISGQDQIKTVLAQRFPDPSEIVVEDISGGCGAMYAVFVASKEFKGLPVIKQHKLVKEALKEEIKAMHGIRVQTEAQS</sequence>
<dbReference type="PANTHER" id="PTHR46188">
    <property type="entry name" value="BOLA-LIKE PROTEIN 3"/>
    <property type="match status" value="1"/>
</dbReference>
<dbReference type="SUPFAM" id="SSF82657">
    <property type="entry name" value="BolA-like"/>
    <property type="match status" value="1"/>
</dbReference>
<evidence type="ECO:0008006" key="5">
    <source>
        <dbReference type="Google" id="ProtNLM"/>
    </source>
</evidence>
<evidence type="ECO:0000313" key="4">
    <source>
        <dbReference type="Proteomes" id="UP001187531"/>
    </source>
</evidence>